<dbReference type="InterPro" id="IPR051045">
    <property type="entry name" value="TonB-dependent_transducer"/>
</dbReference>
<dbReference type="InterPro" id="IPR037682">
    <property type="entry name" value="TonB_C"/>
</dbReference>
<dbReference type="PANTHER" id="PTHR33446">
    <property type="entry name" value="PROTEIN TONB-RELATED"/>
    <property type="match status" value="1"/>
</dbReference>
<keyword evidence="1" id="KW-1133">Transmembrane helix</keyword>
<dbReference type="Gene3D" id="3.30.1150.10">
    <property type="match status" value="1"/>
</dbReference>
<dbReference type="GO" id="GO:0055085">
    <property type="term" value="P:transmembrane transport"/>
    <property type="evidence" value="ECO:0007669"/>
    <property type="project" value="InterPro"/>
</dbReference>
<organism evidence="4 5">
    <name type="scientific">Tenacibaculum soleae</name>
    <dbReference type="NCBI Taxonomy" id="447689"/>
    <lineage>
        <taxon>Bacteria</taxon>
        <taxon>Pseudomonadati</taxon>
        <taxon>Bacteroidota</taxon>
        <taxon>Flavobacteriia</taxon>
        <taxon>Flavobacteriales</taxon>
        <taxon>Flavobacteriaceae</taxon>
        <taxon>Tenacibaculum</taxon>
    </lineage>
</organism>
<feature type="transmembrane region" description="Helical" evidence="1">
    <location>
        <begin position="6"/>
        <end position="22"/>
    </location>
</feature>
<proteinExistence type="predicted"/>
<dbReference type="InterPro" id="IPR008756">
    <property type="entry name" value="Peptidase_M56"/>
</dbReference>
<dbReference type="Proteomes" id="UP000093186">
    <property type="component" value="Unassembled WGS sequence"/>
</dbReference>
<dbReference type="RefSeq" id="WP_068701214.1">
    <property type="nucleotide sequence ID" value="NZ_JAUOSW010000008.1"/>
</dbReference>
<evidence type="ECO:0000259" key="2">
    <source>
        <dbReference type="Pfam" id="PF03544"/>
    </source>
</evidence>
<dbReference type="AlphaFoldDB" id="A0A1B9Y032"/>
<dbReference type="PANTHER" id="PTHR33446:SF2">
    <property type="entry name" value="PROTEIN TONB"/>
    <property type="match status" value="1"/>
</dbReference>
<accession>A0A1B9Y032</accession>
<protein>
    <submittedName>
        <fullName evidence="4">BlaR1 peptidase M56</fullName>
    </submittedName>
</protein>
<evidence type="ECO:0000259" key="3">
    <source>
        <dbReference type="Pfam" id="PF05569"/>
    </source>
</evidence>
<feature type="domain" description="TonB C-terminal" evidence="2">
    <location>
        <begin position="444"/>
        <end position="502"/>
    </location>
</feature>
<gene>
    <name evidence="4" type="ORF">BA195_00155</name>
</gene>
<keyword evidence="5" id="KW-1185">Reference proteome</keyword>
<dbReference type="OrthoDB" id="1522859at2"/>
<feature type="domain" description="Peptidase M56" evidence="3">
    <location>
        <begin position="153"/>
        <end position="251"/>
    </location>
</feature>
<dbReference type="SUPFAM" id="SSF74653">
    <property type="entry name" value="TolA/TonB C-terminal domain"/>
    <property type="match status" value="1"/>
</dbReference>
<name>A0A1B9Y032_9FLAO</name>
<comment type="caution">
    <text evidence="4">The sequence shown here is derived from an EMBL/GenBank/DDBJ whole genome shotgun (WGS) entry which is preliminary data.</text>
</comment>
<dbReference type="CDD" id="cd07341">
    <property type="entry name" value="M56_BlaR1_MecR1_like"/>
    <property type="match status" value="1"/>
</dbReference>
<dbReference type="GO" id="GO:0098797">
    <property type="term" value="C:plasma membrane protein complex"/>
    <property type="evidence" value="ECO:0007669"/>
    <property type="project" value="TreeGrafter"/>
</dbReference>
<dbReference type="GO" id="GO:0031992">
    <property type="term" value="F:energy transducer activity"/>
    <property type="evidence" value="ECO:0007669"/>
    <property type="project" value="TreeGrafter"/>
</dbReference>
<dbReference type="Pfam" id="PF05569">
    <property type="entry name" value="Peptidase_M56"/>
    <property type="match status" value="1"/>
</dbReference>
<dbReference type="STRING" id="447689.BA195_00155"/>
<dbReference type="EMBL" id="MAKX01000001">
    <property type="protein sequence ID" value="OCK43153.1"/>
    <property type="molecule type" value="Genomic_DNA"/>
</dbReference>
<keyword evidence="1" id="KW-0812">Transmembrane</keyword>
<feature type="transmembrane region" description="Helical" evidence="1">
    <location>
        <begin position="86"/>
        <end position="106"/>
    </location>
</feature>
<reference evidence="4 5" key="1">
    <citation type="submission" date="2016-06" db="EMBL/GenBank/DDBJ databases">
        <title>Draft Genome Sequence of Tenacibaculum soleae UCD-KL19.</title>
        <authorList>
            <person name="Eisen J.A."/>
            <person name="Coil D.A."/>
            <person name="Lujan K.M."/>
        </authorList>
    </citation>
    <scope>NUCLEOTIDE SEQUENCE [LARGE SCALE GENOMIC DNA]</scope>
    <source>
        <strain evidence="4 5">UCD-KL19</strain>
    </source>
</reference>
<dbReference type="Pfam" id="PF03544">
    <property type="entry name" value="TonB_C"/>
    <property type="match status" value="1"/>
</dbReference>
<evidence type="ECO:0000313" key="5">
    <source>
        <dbReference type="Proteomes" id="UP000093186"/>
    </source>
</evidence>
<sequence>MINYIIQVILFQVLFVAVYDFFFSKETFFTKNRWYLLSTSVISFLLPLFKIPTIQKVVPLEYTILLPEVVLSPQSVLEKAAWYQSINYLDVLFVAGSLLFLTIFIIKLQRIVRLIFKYGSENRQAYKLVLLPKNAKAFSFFNYIFLGKGIPTEKQEKIIEHELVHSTQKHTLDLLFFEFLRIFMWFNPMVYVYQNRISLVHEYISDDVVSKATEKENYINNLLADIFQVENISFVNQFYKHSLIKKRIIMMTKGKSKQVKQLKYLLLIPLLASMVLYTACSDNEKKESEEELMTIYNSKEGKLTSIKGEKTSLLDSYYGDSKVDLGKELSIKELSEEEKQEFFNIRDKVNSSKIGSTMNVKIFSGFNGRKIIAHLFDFSKSERKKHIKGEDIPFSIIENAPTFPGCEEGNKSCLNRSLQDFVKENFDVKLANALGLKSGKKKIYVQFKIDKDGSITDVKARAPHPKLKEAAMEMIKKLPQMKPGEHEGKKVKVGYVLPISFIVE</sequence>
<evidence type="ECO:0000313" key="4">
    <source>
        <dbReference type="EMBL" id="OCK43153.1"/>
    </source>
</evidence>
<keyword evidence="1" id="KW-0472">Membrane</keyword>
<evidence type="ECO:0000256" key="1">
    <source>
        <dbReference type="SAM" id="Phobius"/>
    </source>
</evidence>